<feature type="domain" description="Fatty acid hydroxylase" evidence="6">
    <location>
        <begin position="106"/>
        <end position="240"/>
    </location>
</feature>
<sequence length="251" mass="28793">MTFPALAVTYLELTAIIWARYIIIAGLFYFLLWGRPEDKVGARRLADRRPEAKTVRHEITMSLASSAIYAAPGAIVFEMFRHGGTAIYAGPINGVMGWLYLPVSVFIYLMIHDTYFYWTHRLMHHPKLFRATHLAHHRSRQPTPWAAFSFHPWEAIISAWILPAAALFIPIHVGAVLFVLVFMTYCSVANHAGWEIVPERWVKGLFGAHFISASHHNVHHTNYNANYGLYFRFWDLLMKTDEGVAEPIRAK</sequence>
<evidence type="ECO:0000256" key="1">
    <source>
        <dbReference type="ARBA" id="ARBA00004370"/>
    </source>
</evidence>
<gene>
    <name evidence="7" type="ORF">ACFMB1_11740</name>
</gene>
<feature type="transmembrane region" description="Helical" evidence="5">
    <location>
        <begin position="15"/>
        <end position="34"/>
    </location>
</feature>
<feature type="transmembrane region" description="Helical" evidence="5">
    <location>
        <begin position="159"/>
        <end position="183"/>
    </location>
</feature>
<dbReference type="RefSeq" id="WP_379882552.1">
    <property type="nucleotide sequence ID" value="NZ_JBHPON010000002.1"/>
</dbReference>
<dbReference type="Pfam" id="PF04116">
    <property type="entry name" value="FA_hydroxylase"/>
    <property type="match status" value="1"/>
</dbReference>
<dbReference type="GO" id="GO:0016491">
    <property type="term" value="F:oxidoreductase activity"/>
    <property type="evidence" value="ECO:0007669"/>
    <property type="project" value="UniProtKB-KW"/>
</dbReference>
<evidence type="ECO:0000256" key="4">
    <source>
        <dbReference type="ARBA" id="ARBA00023136"/>
    </source>
</evidence>
<proteinExistence type="predicted"/>
<protein>
    <submittedName>
        <fullName evidence="7">Sterol desaturase family protein</fullName>
        <ecNumber evidence="7">1.-.-.-</ecNumber>
    </submittedName>
</protein>
<evidence type="ECO:0000256" key="3">
    <source>
        <dbReference type="ARBA" id="ARBA00022989"/>
    </source>
</evidence>
<keyword evidence="3 5" id="KW-1133">Transmembrane helix</keyword>
<keyword evidence="7" id="KW-0560">Oxidoreductase</keyword>
<organism evidence="7 8">
    <name type="scientific">Hyphococcus aureus</name>
    <dbReference type="NCBI Taxonomy" id="2666033"/>
    <lineage>
        <taxon>Bacteria</taxon>
        <taxon>Pseudomonadati</taxon>
        <taxon>Pseudomonadota</taxon>
        <taxon>Alphaproteobacteria</taxon>
        <taxon>Parvularculales</taxon>
        <taxon>Parvularculaceae</taxon>
        <taxon>Hyphococcus</taxon>
    </lineage>
</organism>
<evidence type="ECO:0000256" key="2">
    <source>
        <dbReference type="ARBA" id="ARBA00022692"/>
    </source>
</evidence>
<dbReference type="PANTHER" id="PTHR11863">
    <property type="entry name" value="STEROL DESATURASE"/>
    <property type="match status" value="1"/>
</dbReference>
<keyword evidence="2 5" id="KW-0812">Transmembrane</keyword>
<comment type="caution">
    <text evidence="7">The sequence shown here is derived from an EMBL/GenBank/DDBJ whole genome shotgun (WGS) entry which is preliminary data.</text>
</comment>
<dbReference type="EMBL" id="JBHPON010000002">
    <property type="protein sequence ID" value="MFC6036218.1"/>
    <property type="molecule type" value="Genomic_DNA"/>
</dbReference>
<dbReference type="InterPro" id="IPR006694">
    <property type="entry name" value="Fatty_acid_hydroxylase"/>
</dbReference>
<evidence type="ECO:0000256" key="5">
    <source>
        <dbReference type="SAM" id="Phobius"/>
    </source>
</evidence>
<accession>A0ABW1KZT0</accession>
<keyword evidence="4 5" id="KW-0472">Membrane</keyword>
<feature type="transmembrane region" description="Helical" evidence="5">
    <location>
        <begin position="97"/>
        <end position="118"/>
    </location>
</feature>
<evidence type="ECO:0000259" key="6">
    <source>
        <dbReference type="Pfam" id="PF04116"/>
    </source>
</evidence>
<dbReference type="InterPro" id="IPR050307">
    <property type="entry name" value="Sterol_Desaturase_Related"/>
</dbReference>
<dbReference type="EC" id="1.-.-.-" evidence="7"/>
<evidence type="ECO:0000313" key="8">
    <source>
        <dbReference type="Proteomes" id="UP001596116"/>
    </source>
</evidence>
<comment type="subcellular location">
    <subcellularLocation>
        <location evidence="1">Membrane</location>
    </subcellularLocation>
</comment>
<name>A0ABW1KZT0_9PROT</name>
<reference evidence="7 8" key="1">
    <citation type="submission" date="2024-09" db="EMBL/GenBank/DDBJ databases">
        <authorList>
            <person name="Zhang Z.-H."/>
        </authorList>
    </citation>
    <scope>NUCLEOTIDE SEQUENCE [LARGE SCALE GENOMIC DNA]</scope>
    <source>
        <strain evidence="7 8">HHTR114</strain>
    </source>
</reference>
<evidence type="ECO:0000313" key="7">
    <source>
        <dbReference type="EMBL" id="MFC6036218.1"/>
    </source>
</evidence>
<dbReference type="Proteomes" id="UP001596116">
    <property type="component" value="Unassembled WGS sequence"/>
</dbReference>
<keyword evidence="8" id="KW-1185">Reference proteome</keyword>